<keyword evidence="6 8" id="KW-0067">ATP-binding</keyword>
<organism evidence="10 11">
    <name type="scientific">Acetobacterium bakii</name>
    <dbReference type="NCBI Taxonomy" id="52689"/>
    <lineage>
        <taxon>Bacteria</taxon>
        <taxon>Bacillati</taxon>
        <taxon>Bacillota</taxon>
        <taxon>Clostridia</taxon>
        <taxon>Eubacteriales</taxon>
        <taxon>Eubacteriaceae</taxon>
        <taxon>Acetobacterium</taxon>
    </lineage>
</organism>
<protein>
    <recommendedName>
        <fullName evidence="8">tRNA(Ile)-lysidine synthase</fullName>
        <ecNumber evidence="8">6.3.4.19</ecNumber>
    </recommendedName>
    <alternativeName>
        <fullName evidence="8">tRNA(Ile)-2-lysyl-cytidine synthase</fullName>
    </alternativeName>
    <alternativeName>
        <fullName evidence="8">tRNA(Ile)-lysidine synthetase</fullName>
    </alternativeName>
</protein>
<dbReference type="SUPFAM" id="SSF56037">
    <property type="entry name" value="PheT/TilS domain"/>
    <property type="match status" value="1"/>
</dbReference>
<keyword evidence="5 8" id="KW-0547">Nucleotide-binding</keyword>
<dbReference type="HAMAP" id="MF_01161">
    <property type="entry name" value="tRNA_Ile_lys_synt"/>
    <property type="match status" value="1"/>
</dbReference>
<reference evidence="11" key="1">
    <citation type="submission" date="2015-07" db="EMBL/GenBank/DDBJ databases">
        <title>Draft genome sequence of Acetobacterium bakii DSM 8293, a potential psychrophilic chemical producer through syngas fermentation.</title>
        <authorList>
            <person name="Song Y."/>
            <person name="Hwang S."/>
            <person name="Cho B.-K."/>
        </authorList>
    </citation>
    <scope>NUCLEOTIDE SEQUENCE [LARGE SCALE GENOMIC DNA]</scope>
    <source>
        <strain evidence="11">DSM 8239</strain>
    </source>
</reference>
<dbReference type="Pfam" id="PF01171">
    <property type="entry name" value="ATP_bind_3"/>
    <property type="match status" value="1"/>
</dbReference>
<dbReference type="PATRIC" id="fig|52689.4.peg.3071"/>
<accession>A0A0L6U4E0</accession>
<evidence type="ECO:0000313" key="11">
    <source>
        <dbReference type="Proteomes" id="UP000036873"/>
    </source>
</evidence>
<keyword evidence="11" id="KW-1185">Reference proteome</keyword>
<evidence type="ECO:0000256" key="3">
    <source>
        <dbReference type="ARBA" id="ARBA00022598"/>
    </source>
</evidence>
<dbReference type="GO" id="GO:0005737">
    <property type="term" value="C:cytoplasm"/>
    <property type="evidence" value="ECO:0007669"/>
    <property type="project" value="UniProtKB-SubCell"/>
</dbReference>
<evidence type="ECO:0000313" key="10">
    <source>
        <dbReference type="EMBL" id="KNZ43217.1"/>
    </source>
</evidence>
<dbReference type="EC" id="6.3.4.19" evidence="8"/>
<dbReference type="AlphaFoldDB" id="A0A0L6U4E0"/>
<dbReference type="CDD" id="cd01992">
    <property type="entry name" value="TilS_N"/>
    <property type="match status" value="1"/>
</dbReference>
<dbReference type="Proteomes" id="UP000036873">
    <property type="component" value="Unassembled WGS sequence"/>
</dbReference>
<keyword evidence="4 8" id="KW-0819">tRNA processing</keyword>
<evidence type="ECO:0000256" key="7">
    <source>
        <dbReference type="ARBA" id="ARBA00048539"/>
    </source>
</evidence>
<dbReference type="NCBIfam" id="TIGR02433">
    <property type="entry name" value="lysidine_TilS_C"/>
    <property type="match status" value="1"/>
</dbReference>
<evidence type="ECO:0000256" key="8">
    <source>
        <dbReference type="HAMAP-Rule" id="MF_01161"/>
    </source>
</evidence>
<comment type="catalytic activity">
    <reaction evidence="7 8">
        <text>cytidine(34) in tRNA(Ile2) + L-lysine + ATP = lysidine(34) in tRNA(Ile2) + AMP + diphosphate + H(+)</text>
        <dbReference type="Rhea" id="RHEA:43744"/>
        <dbReference type="Rhea" id="RHEA-COMP:10625"/>
        <dbReference type="Rhea" id="RHEA-COMP:10670"/>
        <dbReference type="ChEBI" id="CHEBI:15378"/>
        <dbReference type="ChEBI" id="CHEBI:30616"/>
        <dbReference type="ChEBI" id="CHEBI:32551"/>
        <dbReference type="ChEBI" id="CHEBI:33019"/>
        <dbReference type="ChEBI" id="CHEBI:82748"/>
        <dbReference type="ChEBI" id="CHEBI:83665"/>
        <dbReference type="ChEBI" id="CHEBI:456215"/>
        <dbReference type="EC" id="6.3.4.19"/>
    </reaction>
</comment>
<dbReference type="PANTHER" id="PTHR43033">
    <property type="entry name" value="TRNA(ILE)-LYSIDINE SYNTHASE-RELATED"/>
    <property type="match status" value="1"/>
</dbReference>
<evidence type="ECO:0000256" key="2">
    <source>
        <dbReference type="ARBA" id="ARBA00022490"/>
    </source>
</evidence>
<evidence type="ECO:0000259" key="9">
    <source>
        <dbReference type="SMART" id="SM00977"/>
    </source>
</evidence>
<dbReference type="SUPFAM" id="SSF82829">
    <property type="entry name" value="MesJ substrate recognition domain-like"/>
    <property type="match status" value="1"/>
</dbReference>
<comment type="subcellular location">
    <subcellularLocation>
        <location evidence="1 8">Cytoplasm</location>
    </subcellularLocation>
</comment>
<evidence type="ECO:0000256" key="4">
    <source>
        <dbReference type="ARBA" id="ARBA00022694"/>
    </source>
</evidence>
<dbReference type="STRING" id="52689.AKG39_01865"/>
<comment type="similarity">
    <text evidence="8">Belongs to the tRNA(Ile)-lysidine synthase family.</text>
</comment>
<dbReference type="InterPro" id="IPR012796">
    <property type="entry name" value="Lysidine-tRNA-synth_C"/>
</dbReference>
<dbReference type="EMBL" id="LGYO01000006">
    <property type="protein sequence ID" value="KNZ43217.1"/>
    <property type="molecule type" value="Genomic_DNA"/>
</dbReference>
<proteinExistence type="inferred from homology"/>
<evidence type="ECO:0000256" key="5">
    <source>
        <dbReference type="ARBA" id="ARBA00022741"/>
    </source>
</evidence>
<dbReference type="InterPro" id="IPR014729">
    <property type="entry name" value="Rossmann-like_a/b/a_fold"/>
</dbReference>
<comment type="function">
    <text evidence="8">Ligates lysine onto the cytidine present at position 34 of the AUA codon-specific tRNA(Ile) that contains the anticodon CAU, in an ATP-dependent manner. Cytidine is converted to lysidine, thus changing the amino acid specificity of the tRNA from methionine to isoleucine.</text>
</comment>
<dbReference type="InterPro" id="IPR012795">
    <property type="entry name" value="tRNA_Ile_lys_synt_N"/>
</dbReference>
<dbReference type="GO" id="GO:0032267">
    <property type="term" value="F:tRNA(Ile)-lysidine synthase activity"/>
    <property type="evidence" value="ECO:0007669"/>
    <property type="project" value="UniProtKB-EC"/>
</dbReference>
<dbReference type="NCBIfam" id="TIGR02432">
    <property type="entry name" value="lysidine_TilS_N"/>
    <property type="match status" value="1"/>
</dbReference>
<dbReference type="Gene3D" id="3.40.50.620">
    <property type="entry name" value="HUPs"/>
    <property type="match status" value="1"/>
</dbReference>
<evidence type="ECO:0000256" key="6">
    <source>
        <dbReference type="ARBA" id="ARBA00022840"/>
    </source>
</evidence>
<dbReference type="Gene3D" id="3.30.465.60">
    <property type="match status" value="1"/>
</dbReference>
<keyword evidence="3 8" id="KW-0436">Ligase</keyword>
<comment type="domain">
    <text evidence="8">The N-terminal region contains the highly conserved SGGXDS motif, predicted to be a P-loop motif involved in ATP binding.</text>
</comment>
<feature type="domain" description="Lysidine-tRNA(Ile) synthetase C-terminal" evidence="9">
    <location>
        <begin position="391"/>
        <end position="463"/>
    </location>
</feature>
<dbReference type="InterPro" id="IPR012094">
    <property type="entry name" value="tRNA_Ile_lys_synt"/>
</dbReference>
<dbReference type="PANTHER" id="PTHR43033:SF1">
    <property type="entry name" value="TRNA(ILE)-LYSIDINE SYNTHASE-RELATED"/>
    <property type="match status" value="1"/>
</dbReference>
<keyword evidence="2 8" id="KW-0963">Cytoplasm</keyword>
<name>A0A0L6U4E0_9FIRM</name>
<feature type="binding site" evidence="8">
    <location>
        <begin position="26"/>
        <end position="31"/>
    </location>
    <ligand>
        <name>ATP</name>
        <dbReference type="ChEBI" id="CHEBI:30616"/>
    </ligand>
</feature>
<dbReference type="SMART" id="SM00977">
    <property type="entry name" value="TilS_C"/>
    <property type="match status" value="1"/>
</dbReference>
<dbReference type="RefSeq" id="WP_050738661.1">
    <property type="nucleotide sequence ID" value="NZ_LGYO01000006.1"/>
</dbReference>
<dbReference type="InterPro" id="IPR011063">
    <property type="entry name" value="TilS/TtcA_N"/>
</dbReference>
<comment type="caution">
    <text evidence="10">The sequence shown here is derived from an EMBL/GenBank/DDBJ whole genome shotgun (WGS) entry which is preliminary data.</text>
</comment>
<dbReference type="GO" id="GO:0005524">
    <property type="term" value="F:ATP binding"/>
    <property type="evidence" value="ECO:0007669"/>
    <property type="project" value="UniProtKB-UniRule"/>
</dbReference>
<dbReference type="Pfam" id="PF11734">
    <property type="entry name" value="TilS_C"/>
    <property type="match status" value="1"/>
</dbReference>
<dbReference type="GO" id="GO:0006400">
    <property type="term" value="P:tRNA modification"/>
    <property type="evidence" value="ECO:0007669"/>
    <property type="project" value="UniProtKB-UniRule"/>
</dbReference>
<gene>
    <name evidence="8" type="primary">tilS</name>
    <name evidence="10" type="ORF">AKG39_01865</name>
</gene>
<evidence type="ECO:0000256" key="1">
    <source>
        <dbReference type="ARBA" id="ARBA00004496"/>
    </source>
</evidence>
<dbReference type="SUPFAM" id="SSF52402">
    <property type="entry name" value="Adenine nucleotide alpha hydrolases-like"/>
    <property type="match status" value="1"/>
</dbReference>
<sequence length="468" mass="54636">MEKKVINYIRDQKLIVAGDYVLIGVSGGADSLALLYFLDKYKETFGIHVGVAHLHHGLRGDAADADENFVKNFCRKNEIPFFSRRRDIKQISAEEKISIEEAGRNERYDFFRKVAKEEKYNRIAMGHHINDQAETLLMRLIRGTGIKGVSGIKSSRDGLYIRPFLCLEKKEIVAYCNENSLAYRTDATNFQRDYTRNKIRLDIMPMILEINPRAEVHFNEFTAIALEYEAFFENYVDSIEKRILSTENTTVLLDRDQWLCEKPVVQKEILRRAILKFKGSLMEIEYNHITAFFSLLKSEKTTWDLHLPHDILLCRRYDRIMVTEKEKMVGKSLVPTQILIDKTWIFSAQRLILETNIINQEQFKGFSHFFSKEIENHGEKYFDYDKIECVLYLRSRLSGDFFNPVGVSGRKMIKKYFIDKKIDRNKRDEIPLLAMGSEILWIIGYGINERLLADSNTKNILKVSVTLC</sequence>